<feature type="compositionally biased region" description="Low complexity" evidence="1">
    <location>
        <begin position="10"/>
        <end position="19"/>
    </location>
</feature>
<dbReference type="Proteomes" id="UP000221165">
    <property type="component" value="Unassembled WGS sequence"/>
</dbReference>
<evidence type="ECO:0000313" key="2">
    <source>
        <dbReference type="EMBL" id="PHJ22062.1"/>
    </source>
</evidence>
<feature type="compositionally biased region" description="Pro residues" evidence="1">
    <location>
        <begin position="20"/>
        <end position="33"/>
    </location>
</feature>
<keyword evidence="3" id="KW-1185">Reference proteome</keyword>
<comment type="caution">
    <text evidence="2">The sequence shown here is derived from an EMBL/GenBank/DDBJ whole genome shotgun (WGS) entry which is preliminary data.</text>
</comment>
<sequence length="253" mass="27954">MDERTDKQKPFFSSSFSSSSPPPPPLASHPPPLTTTTTTHVSSSSSSSEPLNVFFPSISQPEGRFSPASWLNACISKSLSSSSSPFLSSKIEDSSLSYTVKNSPASDKLGVDSSLSASKSGEDREKGDQEEDEKKLGRREGEKINENELLAERLEKVLLHLQKEVRQQISLSFECLDAQSHELAAAGPMCLQELTTVSTGFQRADQTATAALKAFSVMDRTHHERLHKLAALEAIKRHFLRCRRVLLDLHQWE</sequence>
<organism evidence="2 3">
    <name type="scientific">Cystoisospora suis</name>
    <dbReference type="NCBI Taxonomy" id="483139"/>
    <lineage>
        <taxon>Eukaryota</taxon>
        <taxon>Sar</taxon>
        <taxon>Alveolata</taxon>
        <taxon>Apicomplexa</taxon>
        <taxon>Conoidasida</taxon>
        <taxon>Coccidia</taxon>
        <taxon>Eucoccidiorida</taxon>
        <taxon>Eimeriorina</taxon>
        <taxon>Sarcocystidae</taxon>
        <taxon>Cystoisospora</taxon>
    </lineage>
</organism>
<name>A0A2C6L2E9_9APIC</name>
<dbReference type="OrthoDB" id="332804at2759"/>
<feature type="compositionally biased region" description="Low complexity" evidence="1">
    <location>
        <begin position="34"/>
        <end position="48"/>
    </location>
</feature>
<dbReference type="AlphaFoldDB" id="A0A2C6L2E9"/>
<evidence type="ECO:0000256" key="1">
    <source>
        <dbReference type="SAM" id="MobiDB-lite"/>
    </source>
</evidence>
<feature type="non-terminal residue" evidence="2">
    <location>
        <position position="253"/>
    </location>
</feature>
<dbReference type="GeneID" id="94427496"/>
<dbReference type="RefSeq" id="XP_067923739.1">
    <property type="nucleotide sequence ID" value="XM_068064285.1"/>
</dbReference>
<dbReference type="VEuPathDB" id="ToxoDB:CSUI_004090"/>
<dbReference type="EMBL" id="MIGC01001845">
    <property type="protein sequence ID" value="PHJ22062.1"/>
    <property type="molecule type" value="Genomic_DNA"/>
</dbReference>
<reference evidence="2 3" key="1">
    <citation type="journal article" date="2017" name="Int. J. Parasitol.">
        <title>The genome of the protozoan parasite Cystoisospora suis and a reverse vaccinology approach to identify vaccine candidates.</title>
        <authorList>
            <person name="Palmieri N."/>
            <person name="Shrestha A."/>
            <person name="Ruttkowski B."/>
            <person name="Beck T."/>
            <person name="Vogl C."/>
            <person name="Tomley F."/>
            <person name="Blake D.P."/>
            <person name="Joachim A."/>
        </authorList>
    </citation>
    <scope>NUCLEOTIDE SEQUENCE [LARGE SCALE GENOMIC DNA]</scope>
    <source>
        <strain evidence="2 3">Wien I</strain>
    </source>
</reference>
<proteinExistence type="predicted"/>
<accession>A0A2C6L2E9</accession>
<feature type="region of interest" description="Disordered" evidence="1">
    <location>
        <begin position="1"/>
        <end position="58"/>
    </location>
</feature>
<protein>
    <submittedName>
        <fullName evidence="2">Uncharacterized protein</fullName>
    </submittedName>
</protein>
<evidence type="ECO:0000313" key="3">
    <source>
        <dbReference type="Proteomes" id="UP000221165"/>
    </source>
</evidence>
<feature type="region of interest" description="Disordered" evidence="1">
    <location>
        <begin position="101"/>
        <end position="140"/>
    </location>
</feature>
<gene>
    <name evidence="2" type="ORF">CSUI_004090</name>
</gene>
<feature type="compositionally biased region" description="Basic and acidic residues" evidence="1">
    <location>
        <begin position="120"/>
        <end position="140"/>
    </location>
</feature>